<reference evidence="1" key="2">
    <citation type="submission" date="2020-09" db="EMBL/GenBank/DDBJ databases">
        <authorList>
            <person name="Sun Q."/>
            <person name="Kim S."/>
        </authorList>
    </citation>
    <scope>NUCLEOTIDE SEQUENCE</scope>
    <source>
        <strain evidence="1">KCTC 12719</strain>
    </source>
</reference>
<gene>
    <name evidence="1" type="ORF">GCM10007103_29290</name>
</gene>
<dbReference type="RefSeq" id="WP_189605538.1">
    <property type="nucleotide sequence ID" value="NZ_BMXB01000015.1"/>
</dbReference>
<keyword evidence="2" id="KW-1185">Reference proteome</keyword>
<dbReference type="EMBL" id="BMXB01000015">
    <property type="protein sequence ID" value="GHA46326.1"/>
    <property type="molecule type" value="Genomic_DNA"/>
</dbReference>
<reference evidence="1" key="1">
    <citation type="journal article" date="2014" name="Int. J. Syst. Evol. Microbiol.">
        <title>Complete genome sequence of Corynebacterium casei LMG S-19264T (=DSM 44701T), isolated from a smear-ripened cheese.</title>
        <authorList>
            <consortium name="US DOE Joint Genome Institute (JGI-PGF)"/>
            <person name="Walter F."/>
            <person name="Albersmeier A."/>
            <person name="Kalinowski J."/>
            <person name="Ruckert C."/>
        </authorList>
    </citation>
    <scope>NUCLEOTIDE SEQUENCE</scope>
    <source>
        <strain evidence="1">KCTC 12719</strain>
    </source>
</reference>
<evidence type="ECO:0000313" key="2">
    <source>
        <dbReference type="Proteomes" id="UP000610456"/>
    </source>
</evidence>
<comment type="caution">
    <text evidence="1">The sequence shown here is derived from an EMBL/GenBank/DDBJ whole genome shotgun (WGS) entry which is preliminary data.</text>
</comment>
<sequence>MKKIVLFCLFPILFTNCNQKNSEENRSITEKIAYANGFENFEDVEEIRYTFNVRTNDTLRTSRAWSWRPQEDMVTLTTPDSTVTYNHKSEASAHQQTDQGFINDKYWLLFPFNLVWDEMDYQHEEESTAAISGENLQKITISYPNEGGYTPGDSYEVYFGDDHIIREWVYMSGGDSARAFATTWEDYKNFNGLNIATMHRSEDGNFELFFTDVAVE</sequence>
<proteinExistence type="predicted"/>
<accession>A0A918SKJ0</accession>
<protein>
    <submittedName>
        <fullName evidence="1">Uncharacterized protein</fullName>
    </submittedName>
</protein>
<name>A0A918SKJ0_9FLAO</name>
<dbReference type="AlphaFoldDB" id="A0A918SKJ0"/>
<organism evidence="1 2">
    <name type="scientific">Salinimicrobium marinum</name>
    <dbReference type="NCBI Taxonomy" id="680283"/>
    <lineage>
        <taxon>Bacteria</taxon>
        <taxon>Pseudomonadati</taxon>
        <taxon>Bacteroidota</taxon>
        <taxon>Flavobacteriia</taxon>
        <taxon>Flavobacteriales</taxon>
        <taxon>Flavobacteriaceae</taxon>
        <taxon>Salinimicrobium</taxon>
    </lineage>
</organism>
<dbReference type="Proteomes" id="UP000610456">
    <property type="component" value="Unassembled WGS sequence"/>
</dbReference>
<evidence type="ECO:0000313" key="1">
    <source>
        <dbReference type="EMBL" id="GHA46326.1"/>
    </source>
</evidence>